<dbReference type="PRINTS" id="PR00385">
    <property type="entry name" value="P450"/>
</dbReference>
<reference evidence="8 9" key="1">
    <citation type="journal article" date="2019" name="Sci. Rep.">
        <title>A high-quality genome of Eragrostis curvula grass provides insights into Poaceae evolution and supports new strategies to enhance forage quality.</title>
        <authorList>
            <person name="Carballo J."/>
            <person name="Santos B.A.C.M."/>
            <person name="Zappacosta D."/>
            <person name="Garbus I."/>
            <person name="Selva J.P."/>
            <person name="Gallo C.A."/>
            <person name="Diaz A."/>
            <person name="Albertini E."/>
            <person name="Caccamo M."/>
            <person name="Echenique V."/>
        </authorList>
    </citation>
    <scope>NUCLEOTIDE SEQUENCE [LARGE SCALE GENOMIC DNA]</scope>
    <source>
        <strain evidence="9">cv. Victoria</strain>
        <tissue evidence="8">Leaf</tissue>
    </source>
</reference>
<evidence type="ECO:0000256" key="4">
    <source>
        <dbReference type="ARBA" id="ARBA00023002"/>
    </source>
</evidence>
<accession>A0A5J9TJX6</accession>
<keyword evidence="7" id="KW-0503">Monooxygenase</keyword>
<dbReference type="EMBL" id="RWGY01000039">
    <property type="protein sequence ID" value="TVU11605.1"/>
    <property type="molecule type" value="Genomic_DNA"/>
</dbReference>
<name>A0A5J9TJX6_9POAL</name>
<dbReference type="Proteomes" id="UP000324897">
    <property type="component" value="Chromosome 3"/>
</dbReference>
<evidence type="ECO:0000256" key="1">
    <source>
        <dbReference type="ARBA" id="ARBA00010617"/>
    </source>
</evidence>
<comment type="caution">
    <text evidence="8">The sequence shown here is derived from an EMBL/GenBank/DDBJ whole genome shotgun (WGS) entry which is preliminary data.</text>
</comment>
<dbReference type="PROSITE" id="PS00086">
    <property type="entry name" value="CYTOCHROME_P450"/>
    <property type="match status" value="1"/>
</dbReference>
<keyword evidence="6 7" id="KW-0349">Heme</keyword>
<gene>
    <name evidence="8" type="ORF">EJB05_45199</name>
</gene>
<keyword evidence="2 6" id="KW-0479">Metal-binding</keyword>
<dbReference type="Pfam" id="PF00067">
    <property type="entry name" value="p450"/>
    <property type="match status" value="1"/>
</dbReference>
<dbReference type="AlphaFoldDB" id="A0A5J9TJX6"/>
<feature type="binding site" description="axial binding residue" evidence="6">
    <location>
        <position position="438"/>
    </location>
    <ligand>
        <name>heme</name>
        <dbReference type="ChEBI" id="CHEBI:30413"/>
    </ligand>
    <ligandPart>
        <name>Fe</name>
        <dbReference type="ChEBI" id="CHEBI:18248"/>
    </ligandPart>
</feature>
<dbReference type="InterPro" id="IPR001128">
    <property type="entry name" value="Cyt_P450"/>
</dbReference>
<dbReference type="SUPFAM" id="SSF48264">
    <property type="entry name" value="Cytochrome P450"/>
    <property type="match status" value="1"/>
</dbReference>
<keyword evidence="4 7" id="KW-0560">Oxidoreductase</keyword>
<dbReference type="FunFam" id="1.10.630.10:FF:000007">
    <property type="entry name" value="Cytochrome P450 76C4"/>
    <property type="match status" value="1"/>
</dbReference>
<keyword evidence="9" id="KW-1185">Reference proteome</keyword>
<dbReference type="PRINTS" id="PR00463">
    <property type="entry name" value="EP450I"/>
</dbReference>
<dbReference type="GO" id="GO:0006952">
    <property type="term" value="P:defense response"/>
    <property type="evidence" value="ECO:0007669"/>
    <property type="project" value="UniProtKB-KW"/>
</dbReference>
<dbReference type="PANTHER" id="PTHR47950">
    <property type="entry name" value="CYTOCHROME P450, FAMILY 76, SUBFAMILY C, POLYPEPTIDE 5-RELATED"/>
    <property type="match status" value="1"/>
</dbReference>
<dbReference type="Gramene" id="TVU11605">
    <property type="protein sequence ID" value="TVU11605"/>
    <property type="gene ID" value="EJB05_45199"/>
</dbReference>
<dbReference type="InterPro" id="IPR036396">
    <property type="entry name" value="Cyt_P450_sf"/>
</dbReference>
<dbReference type="PANTHER" id="PTHR47950:SF48">
    <property type="entry name" value="CYTOCHROME P450 FAMILY PROTEIN, EXPRESSED"/>
    <property type="match status" value="1"/>
</dbReference>
<dbReference type="GO" id="GO:0020037">
    <property type="term" value="F:heme binding"/>
    <property type="evidence" value="ECO:0007669"/>
    <property type="project" value="InterPro"/>
</dbReference>
<dbReference type="InterPro" id="IPR017972">
    <property type="entry name" value="Cyt_P450_CS"/>
</dbReference>
<evidence type="ECO:0000256" key="7">
    <source>
        <dbReference type="RuleBase" id="RU000461"/>
    </source>
</evidence>
<evidence type="ECO:0000256" key="6">
    <source>
        <dbReference type="PIRSR" id="PIRSR602401-1"/>
    </source>
</evidence>
<evidence type="ECO:0000313" key="9">
    <source>
        <dbReference type="Proteomes" id="UP000324897"/>
    </source>
</evidence>
<dbReference type="OrthoDB" id="2789670at2759"/>
<evidence type="ECO:0000256" key="5">
    <source>
        <dbReference type="ARBA" id="ARBA00023004"/>
    </source>
</evidence>
<organism evidence="8 9">
    <name type="scientific">Eragrostis curvula</name>
    <name type="common">weeping love grass</name>
    <dbReference type="NCBI Taxonomy" id="38414"/>
    <lineage>
        <taxon>Eukaryota</taxon>
        <taxon>Viridiplantae</taxon>
        <taxon>Streptophyta</taxon>
        <taxon>Embryophyta</taxon>
        <taxon>Tracheophyta</taxon>
        <taxon>Spermatophyta</taxon>
        <taxon>Magnoliopsida</taxon>
        <taxon>Liliopsida</taxon>
        <taxon>Poales</taxon>
        <taxon>Poaceae</taxon>
        <taxon>PACMAD clade</taxon>
        <taxon>Chloridoideae</taxon>
        <taxon>Eragrostideae</taxon>
        <taxon>Eragrostidinae</taxon>
        <taxon>Eragrostis</taxon>
    </lineage>
</organism>
<comment type="similarity">
    <text evidence="1 7">Belongs to the cytochrome P450 family.</text>
</comment>
<evidence type="ECO:0000256" key="2">
    <source>
        <dbReference type="ARBA" id="ARBA00022723"/>
    </source>
</evidence>
<evidence type="ECO:0008006" key="10">
    <source>
        <dbReference type="Google" id="ProtNLM"/>
    </source>
</evidence>
<feature type="non-terminal residue" evidence="8">
    <location>
        <position position="1"/>
    </location>
</feature>
<keyword evidence="3" id="KW-0611">Plant defense</keyword>
<dbReference type="GO" id="GO:0016709">
    <property type="term" value="F:oxidoreductase activity, acting on paired donors, with incorporation or reduction of molecular oxygen, NAD(P)H as one donor, and incorporation of one atom of oxygen"/>
    <property type="evidence" value="ECO:0007669"/>
    <property type="project" value="UniProtKB-ARBA"/>
</dbReference>
<dbReference type="Gene3D" id="1.10.630.10">
    <property type="entry name" value="Cytochrome P450"/>
    <property type="match status" value="1"/>
</dbReference>
<dbReference type="InterPro" id="IPR002401">
    <property type="entry name" value="Cyt_P450_E_grp-I"/>
</dbReference>
<evidence type="ECO:0000256" key="3">
    <source>
        <dbReference type="ARBA" id="ARBA00022821"/>
    </source>
</evidence>
<evidence type="ECO:0000313" key="8">
    <source>
        <dbReference type="EMBL" id="TVU11605.1"/>
    </source>
</evidence>
<sequence length="495" mass="54928">MAALLPWLAWLVVSLISVYLLELFTHSRRGLPPGPRPLPLIGNLHLLGRQPHRTLARLAKTHGPLMSLRLGAVTTVVVSSPDVAREFLQKNDAAFASRSVPDTTGDHARNSVPWLPNGPRWRALRRTMAAELFAPHRLEALHHLRRDKVRELVDHVGRLAARDGGAAAVDVGEVVFTTGLNLLSRMVFSRDLAELDCRRGESKEIQGVCAQIMEVAGMANVSDFFPALAAADLQGARRRMSRLFKRLHRVFDAEVAQRLRGRAASQPRKNDFLDVLLDDAKAGIDGDTLRSLFTDLYAAGMNNISNTMEWAMSELLQNPLSMAKACDELSRVIGSRRNIEESEISHLPYLQAVIKETLRLHPPAPLLLPRQADTTTNIMGYTIPKGARVHVNIWAIGRDGNIWPEPEKFMPERFLDKAVDIRGGDFELIPFGSGRRICPGMTLAIRMVHTVLGSLLNQYKWTLPDEVQGNGIDMSEKFGVNVTKVVPLRAIATPI</sequence>
<keyword evidence="5 6" id="KW-0408">Iron</keyword>
<dbReference type="CDD" id="cd11073">
    <property type="entry name" value="CYP76-like"/>
    <property type="match status" value="1"/>
</dbReference>
<dbReference type="GO" id="GO:0051502">
    <property type="term" value="P:diterpene phytoalexin biosynthetic process"/>
    <property type="evidence" value="ECO:0007669"/>
    <property type="project" value="UniProtKB-ARBA"/>
</dbReference>
<dbReference type="GO" id="GO:0005506">
    <property type="term" value="F:iron ion binding"/>
    <property type="evidence" value="ECO:0007669"/>
    <property type="project" value="InterPro"/>
</dbReference>
<comment type="cofactor">
    <cofactor evidence="6">
        <name>heme</name>
        <dbReference type="ChEBI" id="CHEBI:30413"/>
    </cofactor>
</comment>
<proteinExistence type="inferred from homology"/>
<protein>
    <recommendedName>
        <fullName evidence="10">Cytochrome P450</fullName>
    </recommendedName>
</protein>